<reference evidence="16" key="1">
    <citation type="submission" date="2020-05" db="UniProtKB">
        <authorList>
            <consortium name="EnsemblMetazoa"/>
        </authorList>
    </citation>
    <scope>IDENTIFICATION</scope>
    <source>
        <strain evidence="16">SANGQUA</strain>
    </source>
</reference>
<dbReference type="Gene3D" id="2.60.40.1930">
    <property type="match status" value="2"/>
</dbReference>
<evidence type="ECO:0000259" key="13">
    <source>
        <dbReference type="SMART" id="SM01359"/>
    </source>
</evidence>
<dbReference type="Pfam" id="PF07678">
    <property type="entry name" value="TED_complement"/>
    <property type="match status" value="1"/>
</dbReference>
<dbReference type="PANTHER" id="PTHR11412">
    <property type="entry name" value="MACROGLOBULIN / COMPLEMENT"/>
    <property type="match status" value="1"/>
</dbReference>
<evidence type="ECO:0000256" key="5">
    <source>
        <dbReference type="ARBA" id="ARBA00022966"/>
    </source>
</evidence>
<accession>A0A182X470</accession>
<dbReference type="SMART" id="SM01419">
    <property type="entry name" value="Thiol-ester_cl"/>
    <property type="match status" value="1"/>
</dbReference>
<evidence type="ECO:0000256" key="2">
    <source>
        <dbReference type="ARBA" id="ARBA00022525"/>
    </source>
</evidence>
<feature type="domain" description="Alpha-macroglobulin receptor-binding" evidence="15">
    <location>
        <begin position="1255"/>
        <end position="1344"/>
    </location>
</feature>
<dbReference type="Pfam" id="PF17791">
    <property type="entry name" value="MG3"/>
    <property type="match status" value="1"/>
</dbReference>
<organism evidence="16 17">
    <name type="scientific">Anopheles quadriannulatus</name>
    <name type="common">Mosquito</name>
    <dbReference type="NCBI Taxonomy" id="34691"/>
    <lineage>
        <taxon>Eukaryota</taxon>
        <taxon>Metazoa</taxon>
        <taxon>Ecdysozoa</taxon>
        <taxon>Arthropoda</taxon>
        <taxon>Hexapoda</taxon>
        <taxon>Insecta</taxon>
        <taxon>Pterygota</taxon>
        <taxon>Neoptera</taxon>
        <taxon>Endopterygota</taxon>
        <taxon>Diptera</taxon>
        <taxon>Nematocera</taxon>
        <taxon>Culicoidea</taxon>
        <taxon>Culicidae</taxon>
        <taxon>Anophelinae</taxon>
        <taxon>Anopheles</taxon>
    </lineage>
</organism>
<dbReference type="Gene3D" id="2.60.40.690">
    <property type="entry name" value="Alpha-macroglobulin, receptor-binding domain"/>
    <property type="match status" value="1"/>
</dbReference>
<dbReference type="Proteomes" id="UP000076407">
    <property type="component" value="Unassembled WGS sequence"/>
</dbReference>
<dbReference type="Gene3D" id="1.50.10.20">
    <property type="match status" value="1"/>
</dbReference>
<evidence type="ECO:0000313" key="16">
    <source>
        <dbReference type="EnsemblMetazoa" id="AQUA004597-PA"/>
    </source>
</evidence>
<evidence type="ECO:0000313" key="17">
    <source>
        <dbReference type="Proteomes" id="UP000076407"/>
    </source>
</evidence>
<dbReference type="InterPro" id="IPR036595">
    <property type="entry name" value="A-macroglobulin_rcpt-bd_sf"/>
</dbReference>
<feature type="domain" description="Alpha-2-macroglobulin bait region" evidence="13">
    <location>
        <begin position="451"/>
        <end position="583"/>
    </location>
</feature>
<dbReference type="InterPro" id="IPR011626">
    <property type="entry name" value="Alpha-macroglobulin_TED"/>
</dbReference>
<dbReference type="VEuPathDB" id="VectorBase:AQUA004597"/>
<dbReference type="FunFam" id="2.60.40.1930:FF:000001">
    <property type="entry name" value="CD109 isoform 3"/>
    <property type="match status" value="1"/>
</dbReference>
<dbReference type="InterPro" id="IPR050473">
    <property type="entry name" value="A2M/Complement_sys"/>
</dbReference>
<protein>
    <recommendedName>
        <fullName evidence="10">TEP1-F</fullName>
    </recommendedName>
</protein>
<dbReference type="GO" id="GO:0002376">
    <property type="term" value="P:immune system process"/>
    <property type="evidence" value="ECO:0007669"/>
    <property type="project" value="UniProtKB-KW"/>
</dbReference>
<dbReference type="InterPro" id="IPR041813">
    <property type="entry name" value="A2M_TED"/>
</dbReference>
<evidence type="ECO:0000256" key="6">
    <source>
        <dbReference type="ARBA" id="ARBA00023157"/>
    </source>
</evidence>
<evidence type="ECO:0000256" key="12">
    <source>
        <dbReference type="SAM" id="Phobius"/>
    </source>
</evidence>
<dbReference type="SUPFAM" id="SSF48239">
    <property type="entry name" value="Terpenoid cyclases/Protein prenyltransferases"/>
    <property type="match status" value="1"/>
</dbReference>
<dbReference type="InterPro" id="IPR047565">
    <property type="entry name" value="Alpha-macroglob_thiol-ester_cl"/>
</dbReference>
<dbReference type="InterPro" id="IPR040839">
    <property type="entry name" value="MG4"/>
</dbReference>
<keyword evidence="2" id="KW-0964">Secreted</keyword>
<keyword evidence="17" id="KW-1185">Reference proteome</keyword>
<sequence>MTSSHITAYHRRHPKQTRNRTTSKPTMWQFIRSRILTVIIFIGAAHGLLVVGPKFIRANQEYTLVISNFNSQLSKVDLLLKLEGETDNGLSVLNVTKMVDVRRNMNRMINFNMPEDLTAGNYKITIDGQRGFSFHKEAELVYLSKSISGLIQVDKPVFKPGDTVNFRVIVLDTELKPPARVKSVYVTIRDPQRNVIRKWSTAKLYAGVFESDLQIAPTPMLGVWNISVEVEGEELVSKTFEVKEYVLSTFDVQVMPSVIPLEEHQAVNLTIEAYYHFGKPVQGVAKVELYLDDDKLNQKKELTVYGKGQVELRFDNFAMDADQQDVRVKVSFIEQYTNRTVVKQSQITVYRYAYRVELIKESPQFRPGLPFKCALQFTHHDGTPAKGISGKVEVSDVGFETTTTSDNDGLIKLELQPSEGTEQLGINFNAVDGFFFYEDVNKVETVTDAYIKLELKSPIKRNKVMRFMVTCTERMTFFVYYVMSKGNIIDAGFMRPNKQTKYLLQLNATEKMIPRAKILIATVAGRTVVYDYADLDFQELRNNFDLSIDEQEIKPGRQIELSMSGRPGAYVGLAAYDKALLLFNKNHDLFWEDIGQVFDGFHAINENEFDIFHSLGLFARTLDDILFDSANEKTGRNALQSSKPIGKLVSYRTNFQESWLWKNVSIGRSGSRKLIEVVPDTTTSWYLTGFSIDPVYGLGIIKKPIQFTTVQPFYIVENLPYSIKRGEAVVLQFTLFNNLGAEYIADVTLYNVANQTEFVGRPVTDLSYTKSVSVPPKVGVPISFLIKARKLGEMAVRVKASIMLGHETDALEKVIRVMPESLAQPKMDTSFFCFDDYKNQTFPFNLDINKKADNGSKKIEFRLNPNLLTMVIKNLDNLLAVPTGCGEQNMVKFVPNILVLDYLYATGSKEQHLIDKATNLLRQGYQNQMRYRQTDGSFGVWEKSGSSVFLTAFVATSMQTASKYMNDIDAAMVEKALDWLASKQHSSGRFDETGKVWHKDMQGGLRNGVALTSYVLTALLENDVAKVKHAVVIQNGMNYLSNQLAFINNAYDLSIATYAMMLNGHTMKKEALDKLIDMSISDNNKKERYWGSTNQIETTAYALLSFVMAEKYLDGIPVMNWLVNQRYVTGSFPRTQDTFVGLKALTKLAEKISPSRNDYTVQLKYKKSTKYFNINSEQIDVQNFLEIPEDTKKLEINVGGIGFGLLEVIYQFDLNLVNFEHRFKLDLEKQNTGSDYELRLRVCANYIPELTDSQSNMALIEVTLPSGYVVDRNPISEQTTVNPIKNMEIRYGGTSVVLYYYNMGTERNCFTVTAYRRFKVALKRPAYVVVYDYYDTNLNAIKVYEVDKQNVCEICEEEDCPAECKK</sequence>
<dbReference type="InterPro" id="IPR049135">
    <property type="entry name" value="TEP1_CUB2"/>
</dbReference>
<keyword evidence="6" id="KW-1015">Disulfide bond</keyword>
<dbReference type="InterPro" id="IPR041555">
    <property type="entry name" value="MG3"/>
</dbReference>
<dbReference type="PROSITE" id="PS00477">
    <property type="entry name" value="ALPHA_2_MACROGLOBULIN"/>
    <property type="match status" value="1"/>
</dbReference>
<dbReference type="GO" id="GO:0005615">
    <property type="term" value="C:extracellular space"/>
    <property type="evidence" value="ECO:0007669"/>
    <property type="project" value="InterPro"/>
</dbReference>
<evidence type="ECO:0000256" key="7">
    <source>
        <dbReference type="ARBA" id="ARBA00023180"/>
    </source>
</evidence>
<keyword evidence="12" id="KW-1133">Transmembrane helix</keyword>
<dbReference type="Pfam" id="PF01835">
    <property type="entry name" value="MG2"/>
    <property type="match status" value="1"/>
</dbReference>
<dbReference type="SMART" id="SM01360">
    <property type="entry name" value="A2M"/>
    <property type="match status" value="1"/>
</dbReference>
<name>A0A182X470_ANOQN</name>
<keyword evidence="12" id="KW-0472">Membrane</keyword>
<keyword evidence="5" id="KW-0882">Thioester bond</keyword>
<evidence type="ECO:0000259" key="15">
    <source>
        <dbReference type="SMART" id="SM01361"/>
    </source>
</evidence>
<dbReference type="SMART" id="SM01361">
    <property type="entry name" value="A2M_recep"/>
    <property type="match status" value="1"/>
</dbReference>
<dbReference type="Gene3D" id="2.60.120.1540">
    <property type="match status" value="1"/>
</dbReference>
<dbReference type="Pfam" id="PF07677">
    <property type="entry name" value="A2M_recep"/>
    <property type="match status" value="1"/>
</dbReference>
<evidence type="ECO:0000256" key="3">
    <source>
        <dbReference type="ARBA" id="ARBA00022729"/>
    </source>
</evidence>
<dbReference type="STRING" id="34691.A0A182X470"/>
<keyword evidence="4" id="KW-0391">Immunity</keyword>
<dbReference type="InterPro" id="IPR002890">
    <property type="entry name" value="MG2"/>
</dbReference>
<feature type="region of interest" description="Disordered" evidence="11">
    <location>
        <begin position="1"/>
        <end position="24"/>
    </location>
</feature>
<evidence type="ECO:0000256" key="9">
    <source>
        <dbReference type="ARBA" id="ARBA00063781"/>
    </source>
</evidence>
<dbReference type="InterPro" id="IPR008930">
    <property type="entry name" value="Terpenoid_cyclase/PrenylTrfase"/>
</dbReference>
<dbReference type="Pfam" id="PF00207">
    <property type="entry name" value="A2M"/>
    <property type="match status" value="1"/>
</dbReference>
<dbReference type="InterPro" id="IPR011625">
    <property type="entry name" value="A2M_N_BRD"/>
</dbReference>
<comment type="subunit">
    <text evidence="9">Heterodimer of a TEP1-N chain and an TEP1-C chain non-covalently linked. Forms a complex composed of TEP1-N and TEP1-C heterodimer, LRIM1 and APL1C; the interaction stabilizes TEP1-N and TEP1-C heterodimer, prevents its binding to tissues while circulating in the hemolymph and protects the thioester bond from hydrolysis. Mature TEP1 and to a lesser extent full-length TEP1 interact with SPCLIP1; the interaction is induced by microbial infection.</text>
</comment>
<dbReference type="Pfam" id="PF07703">
    <property type="entry name" value="A2M_BRD"/>
    <property type="match status" value="1"/>
</dbReference>
<comment type="subcellular location">
    <subcellularLocation>
        <location evidence="1">Secreted</location>
    </subcellularLocation>
</comment>
<feature type="transmembrane region" description="Helical" evidence="12">
    <location>
        <begin position="35"/>
        <end position="56"/>
    </location>
</feature>
<dbReference type="Gene3D" id="2.60.40.2950">
    <property type="match status" value="1"/>
</dbReference>
<evidence type="ECO:0000256" key="10">
    <source>
        <dbReference type="ARBA" id="ARBA00078071"/>
    </source>
</evidence>
<feature type="compositionally biased region" description="Basic residues" evidence="11">
    <location>
        <begin position="8"/>
        <end position="18"/>
    </location>
</feature>
<keyword evidence="3" id="KW-0732">Signal</keyword>
<proteinExistence type="predicted"/>
<dbReference type="InterPro" id="IPR019742">
    <property type="entry name" value="MacrogloblnA2_CS"/>
</dbReference>
<dbReference type="Pfam" id="PF21412">
    <property type="entry name" value="TEP1_CUB2"/>
    <property type="match status" value="1"/>
</dbReference>
<dbReference type="CDD" id="cd02897">
    <property type="entry name" value="A2M_2"/>
    <property type="match status" value="1"/>
</dbReference>
<dbReference type="Gene3D" id="2.60.40.1940">
    <property type="match status" value="1"/>
</dbReference>
<dbReference type="InterPro" id="IPR009048">
    <property type="entry name" value="A-macroglobulin_rcpt-bd"/>
</dbReference>
<evidence type="ECO:0000259" key="14">
    <source>
        <dbReference type="SMART" id="SM01360"/>
    </source>
</evidence>
<dbReference type="GO" id="GO:0004866">
    <property type="term" value="F:endopeptidase inhibitor activity"/>
    <property type="evidence" value="ECO:0007669"/>
    <property type="project" value="InterPro"/>
</dbReference>
<dbReference type="Gene3D" id="2.60.40.10">
    <property type="entry name" value="Immunoglobulins"/>
    <property type="match status" value="2"/>
</dbReference>
<keyword evidence="12" id="KW-0812">Transmembrane</keyword>
<dbReference type="Pfam" id="PF17789">
    <property type="entry name" value="MG4"/>
    <property type="match status" value="1"/>
</dbReference>
<dbReference type="InterPro" id="IPR001599">
    <property type="entry name" value="Macroglobln_a2"/>
</dbReference>
<evidence type="ECO:0000256" key="8">
    <source>
        <dbReference type="ARBA" id="ARBA00057615"/>
    </source>
</evidence>
<evidence type="ECO:0000256" key="11">
    <source>
        <dbReference type="SAM" id="MobiDB-lite"/>
    </source>
</evidence>
<dbReference type="EnsemblMetazoa" id="AQUA004597-RA">
    <property type="protein sequence ID" value="AQUA004597-PA"/>
    <property type="gene ID" value="AQUA004597"/>
</dbReference>
<dbReference type="InterPro" id="IPR013783">
    <property type="entry name" value="Ig-like_fold"/>
</dbReference>
<dbReference type="SUPFAM" id="SSF49410">
    <property type="entry name" value="Alpha-macroglobulin receptor domain"/>
    <property type="match status" value="1"/>
</dbReference>
<evidence type="ECO:0000256" key="1">
    <source>
        <dbReference type="ARBA" id="ARBA00004613"/>
    </source>
</evidence>
<evidence type="ECO:0000256" key="4">
    <source>
        <dbReference type="ARBA" id="ARBA00022859"/>
    </source>
</evidence>
<dbReference type="Gene3D" id="2.20.130.20">
    <property type="match status" value="2"/>
</dbReference>
<dbReference type="SMART" id="SM01359">
    <property type="entry name" value="A2M_N_2"/>
    <property type="match status" value="1"/>
</dbReference>
<comment type="function">
    <text evidence="8">Binds covalently through a thioester bond to the pathogen surface resulting in pathogen clearance.</text>
</comment>
<dbReference type="PANTHER" id="PTHR11412:SF136">
    <property type="entry name" value="CD109 ANTIGEN"/>
    <property type="match status" value="1"/>
</dbReference>
<feature type="domain" description="Alpha-2-macroglobulin" evidence="14">
    <location>
        <begin position="658"/>
        <end position="749"/>
    </location>
</feature>
<keyword evidence="7" id="KW-0325">Glycoprotein</keyword>